<organism evidence="1 2">
    <name type="scientific">Phototrophicus methaneseepsis</name>
    <dbReference type="NCBI Taxonomy" id="2710758"/>
    <lineage>
        <taxon>Bacteria</taxon>
        <taxon>Bacillati</taxon>
        <taxon>Chloroflexota</taxon>
        <taxon>Candidatus Thermofontia</taxon>
        <taxon>Phototrophicales</taxon>
        <taxon>Phototrophicaceae</taxon>
        <taxon>Phototrophicus</taxon>
    </lineage>
</organism>
<gene>
    <name evidence="1" type="ORF">G4Y79_01170</name>
</gene>
<proteinExistence type="predicted"/>
<evidence type="ECO:0000313" key="1">
    <source>
        <dbReference type="EMBL" id="QPC83015.1"/>
    </source>
</evidence>
<name>A0A7S8E9U9_9CHLR</name>
<evidence type="ECO:0000313" key="2">
    <source>
        <dbReference type="Proteomes" id="UP000594468"/>
    </source>
</evidence>
<protein>
    <submittedName>
        <fullName evidence="1">Uncharacterized protein</fullName>
    </submittedName>
</protein>
<dbReference type="KEGG" id="pmet:G4Y79_01170"/>
<dbReference type="EMBL" id="CP062983">
    <property type="protein sequence ID" value="QPC83015.1"/>
    <property type="molecule type" value="Genomic_DNA"/>
</dbReference>
<reference evidence="1 2" key="1">
    <citation type="submission" date="2020-02" db="EMBL/GenBank/DDBJ databases">
        <authorList>
            <person name="Zheng R.K."/>
            <person name="Sun C.M."/>
        </authorList>
    </citation>
    <scope>NUCLEOTIDE SEQUENCE [LARGE SCALE GENOMIC DNA]</scope>
    <source>
        <strain evidence="2">rifampicinis</strain>
    </source>
</reference>
<sequence length="72" mass="8551">MSKVVEAARQFKPGRDFEWMLEPDWDPSDEHRAHYVELSFMMVAEKLDIEEDYSTQEIESIINVLDGYLIKK</sequence>
<accession>A0A7S8E9U9</accession>
<dbReference type="AlphaFoldDB" id="A0A7S8E9U9"/>
<keyword evidence="2" id="KW-1185">Reference proteome</keyword>
<dbReference type="RefSeq" id="WP_195171084.1">
    <property type="nucleotide sequence ID" value="NZ_CP062983.1"/>
</dbReference>
<dbReference type="Proteomes" id="UP000594468">
    <property type="component" value="Chromosome"/>
</dbReference>